<dbReference type="Proteomes" id="UP000036395">
    <property type="component" value="Unassembled WGS sequence"/>
</dbReference>
<accession>A0A0J6GQ94</accession>
<dbReference type="OrthoDB" id="6370236at2"/>
<dbReference type="PATRIC" id="fig|47884.3.peg.3465"/>
<dbReference type="EMBL" id="JYLA01000006">
    <property type="protein sequence ID" value="KMM83780.1"/>
    <property type="molecule type" value="Genomic_DNA"/>
</dbReference>
<dbReference type="EMBL" id="FNRS01000001">
    <property type="protein sequence ID" value="SEB90673.1"/>
    <property type="molecule type" value="Genomic_DNA"/>
</dbReference>
<dbReference type="STRING" id="47884.SAMN04490203_1416"/>
<evidence type="ECO:0000313" key="1">
    <source>
        <dbReference type="EMBL" id="KMM83780.1"/>
    </source>
</evidence>
<proteinExistence type="predicted"/>
<evidence type="ECO:0000313" key="3">
    <source>
        <dbReference type="Proteomes" id="UP000036395"/>
    </source>
</evidence>
<organism evidence="1 3">
    <name type="scientific">Pseudomonas taetrolens</name>
    <dbReference type="NCBI Taxonomy" id="47884"/>
    <lineage>
        <taxon>Bacteria</taxon>
        <taxon>Pseudomonadati</taxon>
        <taxon>Pseudomonadota</taxon>
        <taxon>Gammaproteobacteria</taxon>
        <taxon>Pseudomonadales</taxon>
        <taxon>Pseudomonadaceae</taxon>
        <taxon>Pseudomonas</taxon>
    </lineage>
</organism>
<evidence type="ECO:0000313" key="4">
    <source>
        <dbReference type="Proteomes" id="UP000183155"/>
    </source>
</evidence>
<name>A0A0J6GQ94_PSETA</name>
<evidence type="ECO:0000313" key="2">
    <source>
        <dbReference type="EMBL" id="SEB90673.1"/>
    </source>
</evidence>
<dbReference type="RefSeq" id="WP_048382330.1">
    <property type="nucleotide sequence ID" value="NZ_CAXAOF010000007.1"/>
</dbReference>
<keyword evidence="4" id="KW-1185">Reference proteome</keyword>
<dbReference type="Proteomes" id="UP000183155">
    <property type="component" value="Unassembled WGS sequence"/>
</dbReference>
<reference evidence="2 4" key="2">
    <citation type="submission" date="2016-10" db="EMBL/GenBank/DDBJ databases">
        <authorList>
            <person name="Varghese N."/>
            <person name="Submissions S."/>
        </authorList>
    </citation>
    <scope>NUCLEOTIDE SEQUENCE [LARGE SCALE GENOMIC DNA]</scope>
    <source>
        <strain evidence="2 4">BS3652</strain>
    </source>
</reference>
<sequence length="77" mass="8521">MPTSFLEIVELPDGRIELRRAEDEGSLVTLNFSEDAKEFLQGQHVEVAKAMLSVGVQMAGRLAEGELEKDDGPRILH</sequence>
<comment type="caution">
    <text evidence="1">The sequence shown here is derived from an EMBL/GenBank/DDBJ whole genome shotgun (WGS) entry which is preliminary data.</text>
</comment>
<dbReference type="AlphaFoldDB" id="A0A0J6GQ94"/>
<reference evidence="1 3" key="1">
    <citation type="submission" date="2015-02" db="EMBL/GenBank/DDBJ databases">
        <title>Pseudomonas helleri sp. nov. and Pseudomonas weihenstephanensis sp. nov., isolated from raw cows milk.</title>
        <authorList>
            <person name="von Neubeck M."/>
            <person name="Huptas C."/>
            <person name="Wenning M."/>
            <person name="Scherer S."/>
        </authorList>
    </citation>
    <scope>NUCLEOTIDE SEQUENCE [LARGE SCALE GENOMIC DNA]</scope>
    <source>
        <strain evidence="1 3">DSM 21104</strain>
    </source>
</reference>
<gene>
    <name evidence="2" type="ORF">SAMN04490203_1416</name>
    <name evidence="1" type="ORF">TU78_14980</name>
</gene>
<protein>
    <submittedName>
        <fullName evidence="1">Uncharacterized protein</fullName>
    </submittedName>
</protein>